<dbReference type="InterPro" id="IPR006135">
    <property type="entry name" value="T3SS_substrate_exporter"/>
</dbReference>
<evidence type="ECO:0000256" key="13">
    <source>
        <dbReference type="RuleBase" id="RU364091"/>
    </source>
</evidence>
<evidence type="ECO:0000256" key="10">
    <source>
        <dbReference type="ARBA" id="ARBA00023136"/>
    </source>
</evidence>
<keyword evidence="15" id="KW-0969">Cilium</keyword>
<dbReference type="RefSeq" id="WP_133883393.1">
    <property type="nucleotide sequence ID" value="NZ_MWIN01000013.1"/>
</dbReference>
<evidence type="ECO:0000256" key="6">
    <source>
        <dbReference type="ARBA" id="ARBA00022692"/>
    </source>
</evidence>
<evidence type="ECO:0000256" key="3">
    <source>
        <dbReference type="ARBA" id="ARBA00021622"/>
    </source>
</evidence>
<keyword evidence="11 13" id="KW-1006">Bacterial flagellum protein export</keyword>
<keyword evidence="7 13" id="KW-1005">Bacterial flagellum biogenesis</keyword>
<dbReference type="FunFam" id="3.40.1690.10:FF:000001">
    <property type="entry name" value="Flagellar biosynthetic protein FlhB"/>
    <property type="match status" value="1"/>
</dbReference>
<gene>
    <name evidence="13" type="primary">flhB</name>
    <name evidence="15" type="ORF">DFR24_4251</name>
</gene>
<dbReference type="AlphaFoldDB" id="A0A4S3K4X5"/>
<keyword evidence="10 13" id="KW-0472">Membrane</keyword>
<keyword evidence="4 13" id="KW-0813">Transport</keyword>
<feature type="transmembrane region" description="Helical" evidence="13">
    <location>
        <begin position="86"/>
        <end position="109"/>
    </location>
</feature>
<keyword evidence="5 13" id="KW-1003">Cell membrane</keyword>
<evidence type="ECO:0000313" key="16">
    <source>
        <dbReference type="Proteomes" id="UP000295341"/>
    </source>
</evidence>
<comment type="function">
    <text evidence="12 13">Required for formation of the rod structure in the basal body of the flagellar apparatus. Together with FliI and FliH, may constitute the export apparatus of flagellin.</text>
</comment>
<protein>
    <recommendedName>
        <fullName evidence="3 13">Flagellar biosynthetic protein FlhB</fullName>
    </recommendedName>
</protein>
<keyword evidence="6 13" id="KW-0812">Transmembrane</keyword>
<dbReference type="Proteomes" id="UP000295341">
    <property type="component" value="Unassembled WGS sequence"/>
</dbReference>
<reference evidence="15 16" key="1">
    <citation type="submission" date="2019-03" db="EMBL/GenBank/DDBJ databases">
        <title>Genomic Encyclopedia of Type Strains, Phase IV (KMG-IV): sequencing the most valuable type-strain genomes for metagenomic binning, comparative biology and taxonomic classification.</title>
        <authorList>
            <person name="Goeker M."/>
        </authorList>
    </citation>
    <scope>NUCLEOTIDE SEQUENCE [LARGE SCALE GENOMIC DNA]</scope>
    <source>
        <strain evidence="15 16">DSM 26377</strain>
    </source>
</reference>
<dbReference type="OrthoDB" id="9807950at2"/>
<dbReference type="SUPFAM" id="SSF160544">
    <property type="entry name" value="EscU C-terminal domain-like"/>
    <property type="match status" value="1"/>
</dbReference>
<dbReference type="Pfam" id="PF01312">
    <property type="entry name" value="Bac_export_2"/>
    <property type="match status" value="1"/>
</dbReference>
<keyword evidence="9 13" id="KW-1133">Transmembrane helix</keyword>
<keyword evidence="8 13" id="KW-0653">Protein transport</keyword>
<dbReference type="EMBL" id="SOBT01000011">
    <property type="protein sequence ID" value="TDU25806.1"/>
    <property type="molecule type" value="Genomic_DNA"/>
</dbReference>
<dbReference type="GO" id="GO:0009306">
    <property type="term" value="P:protein secretion"/>
    <property type="evidence" value="ECO:0007669"/>
    <property type="project" value="InterPro"/>
</dbReference>
<keyword evidence="16" id="KW-1185">Reference proteome</keyword>
<feature type="region of interest" description="Disordered" evidence="14">
    <location>
        <begin position="1"/>
        <end position="25"/>
    </location>
</feature>
<feature type="transmembrane region" description="Helical" evidence="13">
    <location>
        <begin position="184"/>
        <end position="212"/>
    </location>
</feature>
<evidence type="ECO:0000256" key="8">
    <source>
        <dbReference type="ARBA" id="ARBA00022927"/>
    </source>
</evidence>
<evidence type="ECO:0000256" key="11">
    <source>
        <dbReference type="ARBA" id="ARBA00023225"/>
    </source>
</evidence>
<comment type="caution">
    <text evidence="15">The sequence shown here is derived from an EMBL/GenBank/DDBJ whole genome shotgun (WGS) entry which is preliminary data.</text>
</comment>
<name>A0A4S3K4X5_9GAMM</name>
<evidence type="ECO:0000313" key="15">
    <source>
        <dbReference type="EMBL" id="TDU25806.1"/>
    </source>
</evidence>
<comment type="similarity">
    <text evidence="2 13">Belongs to the type III secretion exporter family.</text>
</comment>
<dbReference type="GO" id="GO:0044780">
    <property type="term" value="P:bacterial-type flagellum assembly"/>
    <property type="evidence" value="ECO:0007669"/>
    <property type="project" value="InterPro"/>
</dbReference>
<dbReference type="InterPro" id="IPR006136">
    <property type="entry name" value="FlhB"/>
</dbReference>
<evidence type="ECO:0000256" key="9">
    <source>
        <dbReference type="ARBA" id="ARBA00022989"/>
    </source>
</evidence>
<dbReference type="Gene3D" id="6.10.250.2080">
    <property type="match status" value="1"/>
</dbReference>
<evidence type="ECO:0000256" key="2">
    <source>
        <dbReference type="ARBA" id="ARBA00010690"/>
    </source>
</evidence>
<evidence type="ECO:0000256" key="14">
    <source>
        <dbReference type="SAM" id="MobiDB-lite"/>
    </source>
</evidence>
<evidence type="ECO:0000256" key="1">
    <source>
        <dbReference type="ARBA" id="ARBA00004651"/>
    </source>
</evidence>
<accession>A0A4S3K4X5</accession>
<proteinExistence type="inferred from homology"/>
<dbReference type="NCBIfam" id="TIGR00328">
    <property type="entry name" value="flhB"/>
    <property type="match status" value="1"/>
</dbReference>
<comment type="caution">
    <text evidence="13">Lacks conserved residue(s) required for the propagation of feature annotation.</text>
</comment>
<sequence length="377" mass="40518">MSQDQDRTERATPKRERDAREKGQVARSRELTTAVLVAGGAAVLIARGDDMTMQAAQLLREALIITPADLASTADLARVPGRILRAGLMIVAPILALGFAAALVGPLMLGGWNFSSKALMPQFSRLDPMAGLGRIFSGRALMDLLLGLLKVSVLGGIGAAVLWSQRAQLAGLARMDPLTAMGTAGSIIMGLLGWLALGLGVIAALDVPWQWFRHGKELRMTRQEVRDEYKQSEGRPEVKAKIRQVQQSLARSRMMDAVPTADVIVTNPTHYAVALRYSSDRMRAPKVVAKGADVVAAAIRDLAREHRVPIVSAPPLARALYRSVALDQEIPAALFQAVAQVLSYVYQLRRWRAGTPAPVVPEVGDLPGGEIDPAPPS</sequence>
<organism evidence="15 16">
    <name type="scientific">Panacagrimonas perspica</name>
    <dbReference type="NCBI Taxonomy" id="381431"/>
    <lineage>
        <taxon>Bacteria</taxon>
        <taxon>Pseudomonadati</taxon>
        <taxon>Pseudomonadota</taxon>
        <taxon>Gammaproteobacteria</taxon>
        <taxon>Nevskiales</taxon>
        <taxon>Nevskiaceae</taxon>
        <taxon>Panacagrimonas</taxon>
    </lineage>
</organism>
<evidence type="ECO:0000256" key="5">
    <source>
        <dbReference type="ARBA" id="ARBA00022475"/>
    </source>
</evidence>
<keyword evidence="15" id="KW-0966">Cell projection</keyword>
<dbReference type="Gene3D" id="3.40.1690.10">
    <property type="entry name" value="secretion proteins EscU"/>
    <property type="match status" value="1"/>
</dbReference>
<feature type="transmembrane region" description="Helical" evidence="13">
    <location>
        <begin position="144"/>
        <end position="164"/>
    </location>
</feature>
<comment type="subcellular location">
    <subcellularLocation>
        <location evidence="1">Cell membrane</location>
        <topology evidence="1">Multi-pass membrane protein</topology>
    </subcellularLocation>
</comment>
<dbReference type="GO" id="GO:0005886">
    <property type="term" value="C:plasma membrane"/>
    <property type="evidence" value="ECO:0007669"/>
    <property type="project" value="UniProtKB-SubCell"/>
</dbReference>
<dbReference type="PRINTS" id="PR00950">
    <property type="entry name" value="TYPE3IMSPROT"/>
</dbReference>
<keyword evidence="15" id="KW-0282">Flagellum</keyword>
<dbReference type="PANTHER" id="PTHR30531:SF12">
    <property type="entry name" value="FLAGELLAR BIOSYNTHETIC PROTEIN FLHB"/>
    <property type="match status" value="1"/>
</dbReference>
<evidence type="ECO:0000256" key="7">
    <source>
        <dbReference type="ARBA" id="ARBA00022795"/>
    </source>
</evidence>
<evidence type="ECO:0000256" key="4">
    <source>
        <dbReference type="ARBA" id="ARBA00022448"/>
    </source>
</evidence>
<dbReference type="PANTHER" id="PTHR30531">
    <property type="entry name" value="FLAGELLAR BIOSYNTHETIC PROTEIN FLHB"/>
    <property type="match status" value="1"/>
</dbReference>
<dbReference type="InterPro" id="IPR029025">
    <property type="entry name" value="T3SS_substrate_exporter_C"/>
</dbReference>
<evidence type="ECO:0000256" key="12">
    <source>
        <dbReference type="ARBA" id="ARBA00025078"/>
    </source>
</evidence>